<dbReference type="PANTHER" id="PTHR33743">
    <property type="entry name" value="PROTEIN GOLVEN 6-RELATED"/>
    <property type="match status" value="1"/>
</dbReference>
<feature type="signal peptide" evidence="2">
    <location>
        <begin position="1"/>
        <end position="21"/>
    </location>
</feature>
<feature type="region of interest" description="Disordered" evidence="1">
    <location>
        <begin position="25"/>
        <end position="70"/>
    </location>
</feature>
<dbReference type="Proteomes" id="UP001327560">
    <property type="component" value="Chromosome 7"/>
</dbReference>
<gene>
    <name evidence="3" type="ORF">Cni_G24275</name>
</gene>
<accession>A0AAQ3QLB4</accession>
<feature type="chain" id="PRO_5043055599" evidence="2">
    <location>
        <begin position="22"/>
        <end position="108"/>
    </location>
</feature>
<evidence type="ECO:0000256" key="2">
    <source>
        <dbReference type="SAM" id="SignalP"/>
    </source>
</evidence>
<evidence type="ECO:0000313" key="4">
    <source>
        <dbReference type="Proteomes" id="UP001327560"/>
    </source>
</evidence>
<reference evidence="3 4" key="1">
    <citation type="submission" date="2023-10" db="EMBL/GenBank/DDBJ databases">
        <title>Chromosome-scale genome assembly provides insights into flower coloration mechanisms of Canna indica.</title>
        <authorList>
            <person name="Li C."/>
        </authorList>
    </citation>
    <scope>NUCLEOTIDE SEQUENCE [LARGE SCALE GENOMIC DNA]</scope>
    <source>
        <tissue evidence="3">Flower</tissue>
    </source>
</reference>
<name>A0AAQ3QLB4_9LILI</name>
<protein>
    <submittedName>
        <fullName evidence="3">Uncharacterized protein</fullName>
    </submittedName>
</protein>
<feature type="compositionally biased region" description="Polar residues" evidence="1">
    <location>
        <begin position="26"/>
        <end position="50"/>
    </location>
</feature>
<proteinExistence type="predicted"/>
<organism evidence="3 4">
    <name type="scientific">Canna indica</name>
    <name type="common">Indian-shot</name>
    <dbReference type="NCBI Taxonomy" id="4628"/>
    <lineage>
        <taxon>Eukaryota</taxon>
        <taxon>Viridiplantae</taxon>
        <taxon>Streptophyta</taxon>
        <taxon>Embryophyta</taxon>
        <taxon>Tracheophyta</taxon>
        <taxon>Spermatophyta</taxon>
        <taxon>Magnoliopsida</taxon>
        <taxon>Liliopsida</taxon>
        <taxon>Zingiberales</taxon>
        <taxon>Cannaceae</taxon>
        <taxon>Canna</taxon>
    </lineage>
</organism>
<evidence type="ECO:0000256" key="1">
    <source>
        <dbReference type="SAM" id="MobiDB-lite"/>
    </source>
</evidence>
<keyword evidence="2" id="KW-0732">Signal</keyword>
<sequence>MSVLLLLLLFLFLLLTDECRGKSRKLTSNAAMTTSSNAKVGASAETTQKSQKSKEEKGVGSTAQGKADMSREELLHRATPPPVQTYPDIIDIAGMDYSPAKRKPPIHN</sequence>
<keyword evidence="4" id="KW-1185">Reference proteome</keyword>
<dbReference type="PANTHER" id="PTHR33743:SF19">
    <property type="entry name" value="PROTEIN GOLVEN 6"/>
    <property type="match status" value="1"/>
</dbReference>
<dbReference type="AlphaFoldDB" id="A0AAQ3QLB4"/>
<evidence type="ECO:0000313" key="3">
    <source>
        <dbReference type="EMBL" id="WOL15494.1"/>
    </source>
</evidence>
<dbReference type="EMBL" id="CP136896">
    <property type="protein sequence ID" value="WOL15494.1"/>
    <property type="molecule type" value="Genomic_DNA"/>
</dbReference>